<comment type="caution">
    <text evidence="3">The sequence shown here is derived from an EMBL/GenBank/DDBJ whole genome shotgun (WGS) entry which is preliminary data.</text>
</comment>
<dbReference type="SUPFAM" id="SSF56496">
    <property type="entry name" value="Fibrinogen C-terminal domain-like"/>
    <property type="match status" value="1"/>
</dbReference>
<feature type="domain" description="Fibrinogen C-terminal" evidence="2">
    <location>
        <begin position="1"/>
        <end position="133"/>
    </location>
</feature>
<dbReference type="Pfam" id="PF00147">
    <property type="entry name" value="Fibrinogen_C"/>
    <property type="match status" value="1"/>
</dbReference>
<dbReference type="InterPro" id="IPR020837">
    <property type="entry name" value="Fibrinogen_CS"/>
</dbReference>
<dbReference type="SMART" id="SM00186">
    <property type="entry name" value="FBG"/>
    <property type="match status" value="1"/>
</dbReference>
<dbReference type="PROSITE" id="PS00514">
    <property type="entry name" value="FIBRINOGEN_C_1"/>
    <property type="match status" value="1"/>
</dbReference>
<dbReference type="InterPro" id="IPR050373">
    <property type="entry name" value="Fibrinogen_C-term_domain"/>
</dbReference>
<organism evidence="3 4">
    <name type="scientific">Dreissena polymorpha</name>
    <name type="common">Zebra mussel</name>
    <name type="synonym">Mytilus polymorpha</name>
    <dbReference type="NCBI Taxonomy" id="45954"/>
    <lineage>
        <taxon>Eukaryota</taxon>
        <taxon>Metazoa</taxon>
        <taxon>Spiralia</taxon>
        <taxon>Lophotrochozoa</taxon>
        <taxon>Mollusca</taxon>
        <taxon>Bivalvia</taxon>
        <taxon>Autobranchia</taxon>
        <taxon>Heteroconchia</taxon>
        <taxon>Euheterodonta</taxon>
        <taxon>Imparidentia</taxon>
        <taxon>Neoheterodontei</taxon>
        <taxon>Myida</taxon>
        <taxon>Dreissenoidea</taxon>
        <taxon>Dreissenidae</taxon>
        <taxon>Dreissena</taxon>
    </lineage>
</organism>
<dbReference type="GO" id="GO:0005615">
    <property type="term" value="C:extracellular space"/>
    <property type="evidence" value="ECO:0007669"/>
    <property type="project" value="TreeGrafter"/>
</dbReference>
<dbReference type="EMBL" id="JAIWYP010000010">
    <property type="protein sequence ID" value="KAH3751166.1"/>
    <property type="molecule type" value="Genomic_DNA"/>
</dbReference>
<evidence type="ECO:0000313" key="4">
    <source>
        <dbReference type="Proteomes" id="UP000828390"/>
    </source>
</evidence>
<reference evidence="3" key="1">
    <citation type="journal article" date="2019" name="bioRxiv">
        <title>The Genome of the Zebra Mussel, Dreissena polymorpha: A Resource for Invasive Species Research.</title>
        <authorList>
            <person name="McCartney M.A."/>
            <person name="Auch B."/>
            <person name="Kono T."/>
            <person name="Mallez S."/>
            <person name="Zhang Y."/>
            <person name="Obille A."/>
            <person name="Becker A."/>
            <person name="Abrahante J.E."/>
            <person name="Garbe J."/>
            <person name="Badalamenti J.P."/>
            <person name="Herman A."/>
            <person name="Mangelson H."/>
            <person name="Liachko I."/>
            <person name="Sullivan S."/>
            <person name="Sone E.D."/>
            <person name="Koren S."/>
            <person name="Silverstein K.A.T."/>
            <person name="Beckman K.B."/>
            <person name="Gohl D.M."/>
        </authorList>
    </citation>
    <scope>NUCLEOTIDE SEQUENCE</scope>
    <source>
        <strain evidence="3">Duluth1</strain>
        <tissue evidence="3">Whole animal</tissue>
    </source>
</reference>
<evidence type="ECO:0000313" key="3">
    <source>
        <dbReference type="EMBL" id="KAH3751166.1"/>
    </source>
</evidence>
<reference evidence="3" key="2">
    <citation type="submission" date="2020-11" db="EMBL/GenBank/DDBJ databases">
        <authorList>
            <person name="McCartney M.A."/>
            <person name="Auch B."/>
            <person name="Kono T."/>
            <person name="Mallez S."/>
            <person name="Becker A."/>
            <person name="Gohl D.M."/>
            <person name="Silverstein K.A.T."/>
            <person name="Koren S."/>
            <person name="Bechman K.B."/>
            <person name="Herman A."/>
            <person name="Abrahante J.E."/>
            <person name="Garbe J."/>
        </authorList>
    </citation>
    <scope>NUCLEOTIDE SEQUENCE</scope>
    <source>
        <strain evidence="3">Duluth1</strain>
        <tissue evidence="3">Whole animal</tissue>
    </source>
</reference>
<proteinExistence type="predicted"/>
<protein>
    <recommendedName>
        <fullName evidence="2">Fibrinogen C-terminal domain-containing protein</fullName>
    </recommendedName>
</protein>
<dbReference type="Proteomes" id="UP000828390">
    <property type="component" value="Unassembled WGS sequence"/>
</dbReference>
<dbReference type="InterPro" id="IPR036056">
    <property type="entry name" value="Fibrinogen-like_C"/>
</dbReference>
<accession>A0A9D4I5U6</accession>
<dbReference type="InterPro" id="IPR014716">
    <property type="entry name" value="Fibrinogen_a/b/g_C_1"/>
</dbReference>
<sequence length="133" mass="15372">MTKDTPRELRIDIETFSGRKVYAMYSEFNISSESEKYKLHLAGYTGDAGEGLLFEYDLPTHNGKPFSTFDADYDRRKGCCACECGGGWWYGDCFLSNLNGKYYAERPPGYQGILWYTIVEYNRSLKFVQMSIR</sequence>
<keyword evidence="1" id="KW-1015">Disulfide bond</keyword>
<evidence type="ECO:0000259" key="2">
    <source>
        <dbReference type="PROSITE" id="PS51406"/>
    </source>
</evidence>
<name>A0A9D4I5U6_DREPO</name>
<dbReference type="InterPro" id="IPR002181">
    <property type="entry name" value="Fibrinogen_a/b/g_C_dom"/>
</dbReference>
<keyword evidence="4" id="KW-1185">Reference proteome</keyword>
<gene>
    <name evidence="3" type="ORF">DPMN_185715</name>
</gene>
<dbReference type="AlphaFoldDB" id="A0A9D4I5U6"/>
<dbReference type="Gene3D" id="3.90.215.10">
    <property type="entry name" value="Gamma Fibrinogen, chain A, domain 1"/>
    <property type="match status" value="1"/>
</dbReference>
<evidence type="ECO:0000256" key="1">
    <source>
        <dbReference type="ARBA" id="ARBA00023157"/>
    </source>
</evidence>
<dbReference type="PROSITE" id="PS51406">
    <property type="entry name" value="FIBRINOGEN_C_2"/>
    <property type="match status" value="1"/>
</dbReference>
<dbReference type="PANTHER" id="PTHR19143">
    <property type="entry name" value="FIBRINOGEN/TENASCIN/ANGIOPOEITIN"/>
    <property type="match status" value="1"/>
</dbReference>